<dbReference type="Proteomes" id="UP000663877">
    <property type="component" value="Unassembled WGS sequence"/>
</dbReference>
<dbReference type="EMBL" id="CAJNOI010000005">
    <property type="protein sequence ID" value="CAF0745220.1"/>
    <property type="molecule type" value="Genomic_DNA"/>
</dbReference>
<gene>
    <name evidence="2" type="ORF">BJG266_LOCUS2096</name>
    <name evidence="3" type="ORF">QVE165_LOCUS17981</name>
</gene>
<dbReference type="Gene3D" id="1.50.10.10">
    <property type="match status" value="1"/>
</dbReference>
<comment type="caution">
    <text evidence="3">The sequence shown here is derived from an EMBL/GenBank/DDBJ whole genome shotgun (WGS) entry which is preliminary data.</text>
</comment>
<feature type="transmembrane region" description="Helical" evidence="1">
    <location>
        <begin position="12"/>
        <end position="32"/>
    </location>
</feature>
<evidence type="ECO:0000313" key="4">
    <source>
        <dbReference type="Proteomes" id="UP000663832"/>
    </source>
</evidence>
<dbReference type="PANTHER" id="PTHR31047:SF0">
    <property type="entry name" value="MEIOTICALLY UP-REGULATED GENE 157 PROTEIN"/>
    <property type="match status" value="1"/>
</dbReference>
<organism evidence="3 4">
    <name type="scientific">Adineta steineri</name>
    <dbReference type="NCBI Taxonomy" id="433720"/>
    <lineage>
        <taxon>Eukaryota</taxon>
        <taxon>Metazoa</taxon>
        <taxon>Spiralia</taxon>
        <taxon>Gnathifera</taxon>
        <taxon>Rotifera</taxon>
        <taxon>Eurotatoria</taxon>
        <taxon>Bdelloidea</taxon>
        <taxon>Adinetida</taxon>
        <taxon>Adinetidae</taxon>
        <taxon>Adineta</taxon>
    </lineage>
</organism>
<dbReference type="InterPro" id="IPR012341">
    <property type="entry name" value="6hp_glycosidase-like_sf"/>
</dbReference>
<keyword evidence="1" id="KW-0472">Membrane</keyword>
<sequence length="517" mass="60802">MVLLFRSCNRPYLFLIAFIIGIILVLRFDLLFQPIVPNPYQNDSLIIENSSTNSKLAQVRISKDKRRFVSTAVESLIAEIKKNIKNKELAWLFENCFPNTLDTTVDFNANETATKPPDTYVISRDVNVMWLRDSSAQIHPYLPLMKNDLKLRKLIEGVILRQLICIQRDPYASAYYKNFDRISEWKYLVNTEMRDGIHERKWGLDSLCYVLRLMYSYWQEVNHDLTFFLKYEAEFKITIRIILDTLKVQRRYSRLGPYIYQREGNPPDPRGPQAKPNGLIYSFFRPSDDLQTYPYLIPSQFFAYHTLKLLFELVHNFNWTHDFDSDIFSINSDLYKILFDEQIKDNLETLITKKHEKYGLIYVYEINGMGSKNIMDGTHAPSLLSLPYLCSNIIPINNSIYQNTRKFIFSTDNTWYYKGSVLEGISGKQMGSEMVSTLAIIMRGLTAIDDDEIRLCLRMLEKAHGYTGFMHESVNIDDPTQFTRSWYAWANSLFGEFIWKLYREKRYLLNEIPTENV</sequence>
<keyword evidence="1" id="KW-0812">Transmembrane</keyword>
<keyword evidence="4" id="KW-1185">Reference proteome</keyword>
<evidence type="ECO:0000313" key="2">
    <source>
        <dbReference type="EMBL" id="CAF0745220.1"/>
    </source>
</evidence>
<dbReference type="InterPro" id="IPR008313">
    <property type="entry name" value="GH125"/>
</dbReference>
<name>A0A814KYQ0_9BILA</name>
<dbReference type="SMART" id="SM01149">
    <property type="entry name" value="DUF1237"/>
    <property type="match status" value="1"/>
</dbReference>
<dbReference type="OrthoDB" id="7771656at2759"/>
<protein>
    <submittedName>
        <fullName evidence="3">Uncharacterized protein</fullName>
    </submittedName>
</protein>
<dbReference type="PIRSF" id="PIRSF028846">
    <property type="entry name" value="UCP028846"/>
    <property type="match status" value="1"/>
</dbReference>
<accession>A0A814KYQ0</accession>
<dbReference type="Pfam" id="PF06824">
    <property type="entry name" value="Glyco_hydro_125"/>
    <property type="match status" value="1"/>
</dbReference>
<dbReference type="EMBL" id="CAJNOM010000105">
    <property type="protein sequence ID" value="CAF1057742.1"/>
    <property type="molecule type" value="Genomic_DNA"/>
</dbReference>
<dbReference type="InterPro" id="IPR008928">
    <property type="entry name" value="6-hairpin_glycosidase_sf"/>
</dbReference>
<reference evidence="3" key="1">
    <citation type="submission" date="2021-02" db="EMBL/GenBank/DDBJ databases">
        <authorList>
            <person name="Nowell W R."/>
        </authorList>
    </citation>
    <scope>NUCLEOTIDE SEQUENCE</scope>
</reference>
<dbReference type="Proteomes" id="UP000663832">
    <property type="component" value="Unassembled WGS sequence"/>
</dbReference>
<dbReference type="PANTHER" id="PTHR31047">
    <property type="entry name" value="MEIOTICALLY UP-REGULATED GENE 157 PROTEIN"/>
    <property type="match status" value="1"/>
</dbReference>
<dbReference type="AlphaFoldDB" id="A0A814KYQ0"/>
<dbReference type="GO" id="GO:0005975">
    <property type="term" value="P:carbohydrate metabolic process"/>
    <property type="evidence" value="ECO:0007669"/>
    <property type="project" value="InterPro"/>
</dbReference>
<proteinExistence type="predicted"/>
<evidence type="ECO:0000256" key="1">
    <source>
        <dbReference type="SAM" id="Phobius"/>
    </source>
</evidence>
<evidence type="ECO:0000313" key="3">
    <source>
        <dbReference type="EMBL" id="CAF1057742.1"/>
    </source>
</evidence>
<dbReference type="SUPFAM" id="SSF48208">
    <property type="entry name" value="Six-hairpin glycosidases"/>
    <property type="match status" value="1"/>
</dbReference>
<keyword evidence="1" id="KW-1133">Transmembrane helix</keyword>